<gene>
    <name evidence="3" type="ORF">BGAL_0363g00090</name>
</gene>
<feature type="region of interest" description="Disordered" evidence="2">
    <location>
        <begin position="1"/>
        <end position="43"/>
    </location>
</feature>
<protein>
    <submittedName>
        <fullName evidence="3">Uncharacterized protein</fullName>
    </submittedName>
</protein>
<name>A0A4S8QSA9_9HELO</name>
<organism evidence="3 4">
    <name type="scientific">Botrytis galanthina</name>
    <dbReference type="NCBI Taxonomy" id="278940"/>
    <lineage>
        <taxon>Eukaryota</taxon>
        <taxon>Fungi</taxon>
        <taxon>Dikarya</taxon>
        <taxon>Ascomycota</taxon>
        <taxon>Pezizomycotina</taxon>
        <taxon>Leotiomycetes</taxon>
        <taxon>Helotiales</taxon>
        <taxon>Sclerotiniaceae</taxon>
        <taxon>Botrytis</taxon>
    </lineage>
</organism>
<dbReference type="OrthoDB" id="3538495at2759"/>
<dbReference type="AlphaFoldDB" id="A0A4S8QSA9"/>
<evidence type="ECO:0000313" key="3">
    <source>
        <dbReference type="EMBL" id="THV46742.1"/>
    </source>
</evidence>
<sequence>MLPFKSNVGREIKKNSSAKTSGSGLNANYSQAREESGSESAATMAMAWKKTDTLFAGLEQKLNPSNRDIAARFLRVQTAAGNFVTIRQEVKALKKSVAQQLEEQEQELRTQKNQHADELNELRRQLFEKDKENAQLKTEVTALSYTSSTLEQDNTRLLHELNYETEKCVMHQRSKHSLIHQLELAVDAKDYFEAKEENMRLQAQIEGIEGEKANLQLKVNELVQDLTLRNPLMLVGVTVRLRFLEQAKEFVVNKRDRPELNRELRNEGNLAAHYGNIIADESLFKLEYIPVDCLEMTRRLFRELYNCYPDRRQYFDPIEIRLSNILAANRAHRRTESSASQRKDLMEMYQQLQVLQDSEEPSTVEISNHVTAIELITDDIIDLDLRTRRG</sequence>
<keyword evidence="4" id="KW-1185">Reference proteome</keyword>
<dbReference type="Proteomes" id="UP000308671">
    <property type="component" value="Unassembled WGS sequence"/>
</dbReference>
<proteinExistence type="predicted"/>
<feature type="coiled-coil region" evidence="1">
    <location>
        <begin position="87"/>
        <end position="139"/>
    </location>
</feature>
<feature type="coiled-coil region" evidence="1">
    <location>
        <begin position="191"/>
        <end position="225"/>
    </location>
</feature>
<reference evidence="3 4" key="1">
    <citation type="submission" date="2017-12" db="EMBL/GenBank/DDBJ databases">
        <title>Comparative genomics of Botrytis spp.</title>
        <authorList>
            <person name="Valero-Jimenez C.A."/>
            <person name="Tapia P."/>
            <person name="Veloso J."/>
            <person name="Silva-Moreno E."/>
            <person name="Staats M."/>
            <person name="Valdes J.H."/>
            <person name="Van Kan J.A.L."/>
        </authorList>
    </citation>
    <scope>NUCLEOTIDE SEQUENCE [LARGE SCALE GENOMIC DNA]</scope>
    <source>
        <strain evidence="3 4">MUCL435</strain>
    </source>
</reference>
<evidence type="ECO:0000256" key="2">
    <source>
        <dbReference type="SAM" id="MobiDB-lite"/>
    </source>
</evidence>
<feature type="compositionally biased region" description="Polar residues" evidence="2">
    <location>
        <begin position="15"/>
        <end position="31"/>
    </location>
</feature>
<evidence type="ECO:0000256" key="1">
    <source>
        <dbReference type="SAM" id="Coils"/>
    </source>
</evidence>
<keyword evidence="1" id="KW-0175">Coiled coil</keyword>
<comment type="caution">
    <text evidence="3">The sequence shown here is derived from an EMBL/GenBank/DDBJ whole genome shotgun (WGS) entry which is preliminary data.</text>
</comment>
<dbReference type="EMBL" id="PQXL01000363">
    <property type="protein sequence ID" value="THV46742.1"/>
    <property type="molecule type" value="Genomic_DNA"/>
</dbReference>
<accession>A0A4S8QSA9</accession>
<evidence type="ECO:0000313" key="4">
    <source>
        <dbReference type="Proteomes" id="UP000308671"/>
    </source>
</evidence>